<evidence type="ECO:0008006" key="3">
    <source>
        <dbReference type="Google" id="ProtNLM"/>
    </source>
</evidence>
<comment type="caution">
    <text evidence="1">The sequence shown here is derived from an EMBL/GenBank/DDBJ whole genome shotgun (WGS) entry which is preliminary data.</text>
</comment>
<name>A0A8J5XEW5_DIALT</name>
<keyword evidence="2" id="KW-1185">Reference proteome</keyword>
<accession>A0A8J5XEW5</accession>
<evidence type="ECO:0000313" key="2">
    <source>
        <dbReference type="Proteomes" id="UP000751190"/>
    </source>
</evidence>
<dbReference type="InterPro" id="IPR025638">
    <property type="entry name" value="DUF4336"/>
</dbReference>
<dbReference type="AlphaFoldDB" id="A0A8J5XEW5"/>
<dbReference type="OrthoDB" id="421671at2759"/>
<dbReference type="Pfam" id="PF14234">
    <property type="entry name" value="DUF4336"/>
    <property type="match status" value="1"/>
</dbReference>
<reference evidence="1" key="1">
    <citation type="submission" date="2021-05" db="EMBL/GenBank/DDBJ databases">
        <title>The genome of the haptophyte Pavlova lutheri (Diacronema luteri, Pavlovales) - a model for lipid biosynthesis in eukaryotic algae.</title>
        <authorList>
            <person name="Hulatt C.J."/>
            <person name="Posewitz M.C."/>
        </authorList>
    </citation>
    <scope>NUCLEOTIDE SEQUENCE</scope>
    <source>
        <strain evidence="1">NIVA-4/92</strain>
    </source>
</reference>
<evidence type="ECO:0000313" key="1">
    <source>
        <dbReference type="EMBL" id="KAG8459527.1"/>
    </source>
</evidence>
<gene>
    <name evidence="1" type="ORF">KFE25_012862</name>
</gene>
<dbReference type="Proteomes" id="UP000751190">
    <property type="component" value="Unassembled WGS sequence"/>
</dbReference>
<dbReference type="PANTHER" id="PTHR33835">
    <property type="entry name" value="YALI0C07656P"/>
    <property type="match status" value="1"/>
</dbReference>
<sequence>MHVGLAALVVGVATGWHRASPARAPAAHVLAARAPSVARAAPRARAPARARGVPRASSAADQAWQLWPALPIFPFGQRKTLRTEVVKGQVWTFDQLQGALYVHVPVRMTIVKYADEQAGEDALLAFCPVAPTRECMRLVRELEAEHGRVRHVVLPTLGVEHKVFAGPFARAVGRGAALWVLPGQYAFPLNLPLSWLGFAGADVRKLPESSAGLPWQRQLEHTLLGTFRSRDGAFGEAAFVHKPSGSLLVVDTIVGVRAQPPAIMAYDVDALLFHARDSGFETVADSPAVRLRGWQRIALFALFFNPAGIRVKSLADALADCRLTPAEMRRLGWGGLYPWDWDADSAERSFAAIRDRPFVPPVLTELILDRQPQPTVEFARRVARWRFERIIPAHLNAPIRASPAEWLRAWSFLQDKAVDVEKLLPTPLRRAEPTDGDLRLLRGVSRSLVESGVVQPKAKKVGSFF</sequence>
<dbReference type="EMBL" id="JAGTXO010000040">
    <property type="protein sequence ID" value="KAG8459527.1"/>
    <property type="molecule type" value="Genomic_DNA"/>
</dbReference>
<proteinExistence type="predicted"/>
<protein>
    <recommendedName>
        <fullName evidence="3">DUF4336 domain-containing protein</fullName>
    </recommendedName>
</protein>
<dbReference type="OMA" id="CPGQWSF"/>
<organism evidence="1 2">
    <name type="scientific">Diacronema lutheri</name>
    <name type="common">Unicellular marine alga</name>
    <name type="synonym">Monochrysis lutheri</name>
    <dbReference type="NCBI Taxonomy" id="2081491"/>
    <lineage>
        <taxon>Eukaryota</taxon>
        <taxon>Haptista</taxon>
        <taxon>Haptophyta</taxon>
        <taxon>Pavlovophyceae</taxon>
        <taxon>Pavlovales</taxon>
        <taxon>Pavlovaceae</taxon>
        <taxon>Diacronema</taxon>
    </lineage>
</organism>
<dbReference type="PANTHER" id="PTHR33835:SF2">
    <property type="entry name" value="LYSINE-TRNA LIGASE"/>
    <property type="match status" value="1"/>
</dbReference>